<feature type="compositionally biased region" description="Basic residues" evidence="2">
    <location>
        <begin position="27"/>
        <end position="36"/>
    </location>
</feature>
<sequence>MADSGSNSLESGSQNSSGGSSGDAAQKKVKAPKVVKSRYMQYSKPKATKLKNNVANTTLSPGKGHERSRSGSLKSVGLQRLKAALTPSNATDGSFKDDLQSTVLDGHKIARPELDFSVINDKTMQKSSPKSLSTPAQRKSKRETTSAVSIPEDTIEMLESQTLIFTYLTMKMQKNIRRLEDKAERSLLLAHEEKMQLQEKVQQLKRELLLNRREEQLNNLLEKQVESLAPSTAATPQFKANYTTFATALDCTRHQMPIRDIHITGTRQSFLDDVQKHLGSTRALLEATPSSDNDMLDTIKNLEDVVHKTDAELSRSLHQTLDLASKVNKEVSLQSQKLVEENSETEVLRQLYFDGQ</sequence>
<organism evidence="3 4">
    <name type="scientific">Eleutherodactylus coqui</name>
    <name type="common">Puerto Rican coqui</name>
    <dbReference type="NCBI Taxonomy" id="57060"/>
    <lineage>
        <taxon>Eukaryota</taxon>
        <taxon>Metazoa</taxon>
        <taxon>Chordata</taxon>
        <taxon>Craniata</taxon>
        <taxon>Vertebrata</taxon>
        <taxon>Euteleostomi</taxon>
        <taxon>Amphibia</taxon>
        <taxon>Batrachia</taxon>
        <taxon>Anura</taxon>
        <taxon>Neobatrachia</taxon>
        <taxon>Hyloidea</taxon>
        <taxon>Eleutherodactylidae</taxon>
        <taxon>Eleutherodactylinae</taxon>
        <taxon>Eleutherodactylus</taxon>
        <taxon>Eleutherodactylus</taxon>
    </lineage>
</organism>
<feature type="coiled-coil region" evidence="1">
    <location>
        <begin position="187"/>
        <end position="214"/>
    </location>
</feature>
<feature type="region of interest" description="Disordered" evidence="2">
    <location>
        <begin position="1"/>
        <end position="75"/>
    </location>
</feature>
<evidence type="ECO:0008006" key="5">
    <source>
        <dbReference type="Google" id="ProtNLM"/>
    </source>
</evidence>
<keyword evidence="4" id="KW-1185">Reference proteome</keyword>
<protein>
    <recommendedName>
        <fullName evidence="5">HAUS augmin-like complex subunit 8</fullName>
    </recommendedName>
</protein>
<keyword evidence="1" id="KW-0175">Coiled coil</keyword>
<dbReference type="Proteomes" id="UP000770717">
    <property type="component" value="Unassembled WGS sequence"/>
</dbReference>
<feature type="compositionally biased region" description="Polar residues" evidence="2">
    <location>
        <begin position="120"/>
        <end position="137"/>
    </location>
</feature>
<dbReference type="OrthoDB" id="10050218at2759"/>
<reference evidence="3" key="1">
    <citation type="thesis" date="2020" institute="ProQuest LLC" country="789 East Eisenhower Parkway, Ann Arbor, MI, USA">
        <title>Comparative Genomics and Chromosome Evolution.</title>
        <authorList>
            <person name="Mudd A.B."/>
        </authorList>
    </citation>
    <scope>NUCLEOTIDE SEQUENCE</scope>
    <source>
        <strain evidence="3">HN-11 Male</strain>
        <tissue evidence="3">Kidney and liver</tissue>
    </source>
</reference>
<dbReference type="AlphaFoldDB" id="A0A8J6FDV0"/>
<proteinExistence type="predicted"/>
<dbReference type="EMBL" id="WNTK01000003">
    <property type="protein sequence ID" value="KAG9486398.1"/>
    <property type="molecule type" value="Genomic_DNA"/>
</dbReference>
<gene>
    <name evidence="3" type="ORF">GDO78_006661</name>
</gene>
<feature type="region of interest" description="Disordered" evidence="2">
    <location>
        <begin position="120"/>
        <end position="148"/>
    </location>
</feature>
<evidence type="ECO:0000256" key="2">
    <source>
        <dbReference type="SAM" id="MobiDB-lite"/>
    </source>
</evidence>
<feature type="compositionally biased region" description="Low complexity" evidence="2">
    <location>
        <begin position="1"/>
        <end position="24"/>
    </location>
</feature>
<evidence type="ECO:0000313" key="3">
    <source>
        <dbReference type="EMBL" id="KAG9486398.1"/>
    </source>
</evidence>
<feature type="compositionally biased region" description="Polar residues" evidence="2">
    <location>
        <begin position="50"/>
        <end position="60"/>
    </location>
</feature>
<evidence type="ECO:0000313" key="4">
    <source>
        <dbReference type="Proteomes" id="UP000770717"/>
    </source>
</evidence>
<evidence type="ECO:0000256" key="1">
    <source>
        <dbReference type="SAM" id="Coils"/>
    </source>
</evidence>
<comment type="caution">
    <text evidence="3">The sequence shown here is derived from an EMBL/GenBank/DDBJ whole genome shotgun (WGS) entry which is preliminary data.</text>
</comment>
<accession>A0A8J6FDV0</accession>
<name>A0A8J6FDV0_ELECQ</name>